<dbReference type="AlphaFoldDB" id="A0A165IXD9"/>
<dbReference type="GeneID" id="28899253"/>
<dbReference type="EMBL" id="KV407455">
    <property type="protein sequence ID" value="KZF25504.1"/>
    <property type="molecule type" value="Genomic_DNA"/>
</dbReference>
<organism evidence="1 2">
    <name type="scientific">Xylona heveae (strain CBS 132557 / TC161)</name>
    <dbReference type="NCBI Taxonomy" id="1328760"/>
    <lineage>
        <taxon>Eukaryota</taxon>
        <taxon>Fungi</taxon>
        <taxon>Dikarya</taxon>
        <taxon>Ascomycota</taxon>
        <taxon>Pezizomycotina</taxon>
        <taxon>Xylonomycetes</taxon>
        <taxon>Xylonales</taxon>
        <taxon>Xylonaceae</taxon>
        <taxon>Xylona</taxon>
    </lineage>
</organism>
<dbReference type="InterPro" id="IPR011990">
    <property type="entry name" value="TPR-like_helical_dom_sf"/>
</dbReference>
<dbReference type="OrthoDB" id="5427984at2759"/>
<accession>A0A165IXD9</accession>
<dbReference type="SUPFAM" id="SSF48452">
    <property type="entry name" value="TPR-like"/>
    <property type="match status" value="1"/>
</dbReference>
<evidence type="ECO:0000313" key="2">
    <source>
        <dbReference type="Proteomes" id="UP000076632"/>
    </source>
</evidence>
<protein>
    <submittedName>
        <fullName evidence="1">Uncharacterized protein</fullName>
    </submittedName>
</protein>
<dbReference type="Gene3D" id="1.25.40.10">
    <property type="entry name" value="Tetratricopeptide repeat domain"/>
    <property type="match status" value="1"/>
</dbReference>
<dbReference type="Proteomes" id="UP000076632">
    <property type="component" value="Unassembled WGS sequence"/>
</dbReference>
<gene>
    <name evidence="1" type="ORF">L228DRAFT_258920</name>
</gene>
<sequence length="863" mass="98548">MASNPTPTPSLPTMNLLSQLSESVKIAECLLLRLAATTIFRDSHMTEEFESLSERFLKLSADLLKTKCESLDHDITIRVDKAKAAISSDTLKFETFLIRLVSVFEPRDGKYGRKYHRNPAQAADREKRKFRRCNQICNMRPSSVLLWVTALTLTDWHVSRQSDASFDKLLKFMESVQVPKIGERTRFGLLDIGTGVLKHCEKYQVFLETLLLSDQDDTWHFRHLSACHGTSSLSNIPKPCEKSVNNAPSVDMTDASDDETCPEGSVVSDTTTLPKLLTLDELENDSKDAATLLKLFCFLDGSNIPCGMLLRAGQPRQQWSSQGEIEDVHPSNVGFNSDLLSVISEKQKIVNATQRLETLGFIHTVTTNSFGSPIIKMNPRAPSDIERSIEDRDEWQNQALLLVHFTFPVDQYVHLLLSFGDIGRSQLLQVQYVVNHLHPTRSDRLSALGIDCFLETLLAASWFSDRSWKVHVLQLVRKTLEENNIGLDSHLWAWLEFRTAMVQRLNNTNDTHLAQICEHHQKNERRNAYVGGLIIARASNFLFQRDLSKAMSLLETFFALNESHPSKLEKSFLARKAFVQSKIWRFQGHFQWAYESLKEQLANMIENGISGVSSGISAGIYSQHAAVLCELGKANEVQLLAEKIDILKELGLQKLRRTRSLQLSLAEVLIEQHLYDKAAKIYHELECTDENEWDAMASFNRLRMYIGRAKVSHLKGAWTEAHVNWNSVMAMAEKTNWSEGFLQMVVCYSLAHVSSRLGHIEQAYFYREKAERLFPVVRRQHWFTCLGTSWLSMIQQALQEDEKLRIVRQRDLPASQRLASLRIMCKEHNKDKQLLKAYSIISVHIFSRSRNLLRKENAPENGN</sequence>
<keyword evidence="2" id="KW-1185">Reference proteome</keyword>
<reference evidence="1 2" key="1">
    <citation type="journal article" date="2016" name="Fungal Biol.">
        <title>The genome of Xylona heveae provides a window into fungal endophytism.</title>
        <authorList>
            <person name="Gazis R."/>
            <person name="Kuo A."/>
            <person name="Riley R."/>
            <person name="LaButti K."/>
            <person name="Lipzen A."/>
            <person name="Lin J."/>
            <person name="Amirebrahimi M."/>
            <person name="Hesse C.N."/>
            <person name="Spatafora J.W."/>
            <person name="Henrissat B."/>
            <person name="Hainaut M."/>
            <person name="Grigoriev I.V."/>
            <person name="Hibbett D.S."/>
        </authorList>
    </citation>
    <scope>NUCLEOTIDE SEQUENCE [LARGE SCALE GENOMIC DNA]</scope>
    <source>
        <strain evidence="1 2">TC161</strain>
    </source>
</reference>
<name>A0A165IXD9_XYLHT</name>
<proteinExistence type="predicted"/>
<dbReference type="RefSeq" id="XP_018191059.1">
    <property type="nucleotide sequence ID" value="XM_018334116.1"/>
</dbReference>
<evidence type="ECO:0000313" key="1">
    <source>
        <dbReference type="EMBL" id="KZF25504.1"/>
    </source>
</evidence>
<dbReference type="InParanoid" id="A0A165IXD9"/>